<dbReference type="OrthoDB" id="10328910at2759"/>
<accession>A0A0L0HHD9</accession>
<evidence type="ECO:0000313" key="2">
    <source>
        <dbReference type="EMBL" id="KND00280.1"/>
    </source>
</evidence>
<sequence>MPDLTGHKHSINGAAAARQPTNLWGTPITDQPNLKLKDIDREIETLQYMKQTEMKEKHGQEYRYMKPILHRPPKVHHTAPRRTSIQPARTTSVKPHTGLKSTNACPAQQLHETVRDRFGWGAHIYDYPVIISQPPLPPNYVIPDSKTTKLEAEAETNLTDGWTSPPPAGNRESLETKRARDSSGVIIGRERASVANEHSSSPAEPKSQINNIPGSAPLVRANITTACGEQQTLEIWPGEVPLLTVEKFCEVAGIREHAKYVWEALKPVVDVELKRQCWPDGLDEKDYNA</sequence>
<proteinExistence type="predicted"/>
<feature type="compositionally biased region" description="Basic and acidic residues" evidence="1">
    <location>
        <begin position="172"/>
        <end position="181"/>
    </location>
</feature>
<dbReference type="Proteomes" id="UP000053201">
    <property type="component" value="Unassembled WGS sequence"/>
</dbReference>
<dbReference type="VEuPathDB" id="FungiDB:SPPG_04609"/>
<dbReference type="InParanoid" id="A0A0L0HHD9"/>
<reference evidence="2 3" key="1">
    <citation type="submission" date="2009-08" db="EMBL/GenBank/DDBJ databases">
        <title>The Genome Sequence of Spizellomyces punctatus strain DAOM BR117.</title>
        <authorList>
            <consortium name="The Broad Institute Genome Sequencing Platform"/>
            <person name="Russ C."/>
            <person name="Cuomo C."/>
            <person name="Shea T."/>
            <person name="Young S.K."/>
            <person name="Zeng Q."/>
            <person name="Koehrsen M."/>
            <person name="Haas B."/>
            <person name="Borodovsky M."/>
            <person name="Guigo R."/>
            <person name="Alvarado L."/>
            <person name="Berlin A."/>
            <person name="Bochicchio J."/>
            <person name="Borenstein D."/>
            <person name="Chapman S."/>
            <person name="Chen Z."/>
            <person name="Engels R."/>
            <person name="Freedman E."/>
            <person name="Gellesch M."/>
            <person name="Goldberg J."/>
            <person name="Griggs A."/>
            <person name="Gujja S."/>
            <person name="Heiman D."/>
            <person name="Hepburn T."/>
            <person name="Howarth C."/>
            <person name="Jen D."/>
            <person name="Larson L."/>
            <person name="Lewis B."/>
            <person name="Mehta T."/>
            <person name="Park D."/>
            <person name="Pearson M."/>
            <person name="Roberts A."/>
            <person name="Saif S."/>
            <person name="Shenoy N."/>
            <person name="Sisk P."/>
            <person name="Stolte C."/>
            <person name="Sykes S."/>
            <person name="Thomson T."/>
            <person name="Walk T."/>
            <person name="White J."/>
            <person name="Yandava C."/>
            <person name="Burger G."/>
            <person name="Gray M.W."/>
            <person name="Holland P.W.H."/>
            <person name="King N."/>
            <person name="Lang F.B.F."/>
            <person name="Roger A.J."/>
            <person name="Ruiz-Trillo I."/>
            <person name="Lander E."/>
            <person name="Nusbaum C."/>
        </authorList>
    </citation>
    <scope>NUCLEOTIDE SEQUENCE [LARGE SCALE GENOMIC DNA]</scope>
    <source>
        <strain evidence="2 3">DAOM BR117</strain>
    </source>
</reference>
<evidence type="ECO:0000256" key="1">
    <source>
        <dbReference type="SAM" id="MobiDB-lite"/>
    </source>
</evidence>
<dbReference type="RefSeq" id="XP_016608319.1">
    <property type="nucleotide sequence ID" value="XM_016752843.1"/>
</dbReference>
<evidence type="ECO:0000313" key="3">
    <source>
        <dbReference type="Proteomes" id="UP000053201"/>
    </source>
</evidence>
<feature type="compositionally biased region" description="Polar residues" evidence="1">
    <location>
        <begin position="196"/>
        <end position="212"/>
    </location>
</feature>
<dbReference type="GeneID" id="27688047"/>
<name>A0A0L0HHD9_SPIPD</name>
<feature type="region of interest" description="Disordered" evidence="1">
    <location>
        <begin position="151"/>
        <end position="212"/>
    </location>
</feature>
<keyword evidence="3" id="KW-1185">Reference proteome</keyword>
<organism evidence="2 3">
    <name type="scientific">Spizellomyces punctatus (strain DAOM BR117)</name>
    <dbReference type="NCBI Taxonomy" id="645134"/>
    <lineage>
        <taxon>Eukaryota</taxon>
        <taxon>Fungi</taxon>
        <taxon>Fungi incertae sedis</taxon>
        <taxon>Chytridiomycota</taxon>
        <taxon>Chytridiomycota incertae sedis</taxon>
        <taxon>Chytridiomycetes</taxon>
        <taxon>Spizellomycetales</taxon>
        <taxon>Spizellomycetaceae</taxon>
        <taxon>Spizellomyces</taxon>
    </lineage>
</organism>
<protein>
    <submittedName>
        <fullName evidence="2">Uncharacterized protein</fullName>
    </submittedName>
</protein>
<feature type="region of interest" description="Disordered" evidence="1">
    <location>
        <begin position="1"/>
        <end position="29"/>
    </location>
</feature>
<gene>
    <name evidence="2" type="ORF">SPPG_04609</name>
</gene>
<dbReference type="AlphaFoldDB" id="A0A0L0HHD9"/>
<feature type="compositionally biased region" description="Polar residues" evidence="1">
    <location>
        <begin position="19"/>
        <end position="29"/>
    </location>
</feature>
<dbReference type="EMBL" id="KQ257456">
    <property type="protein sequence ID" value="KND00280.1"/>
    <property type="molecule type" value="Genomic_DNA"/>
</dbReference>